<feature type="compositionally biased region" description="Acidic residues" evidence="1">
    <location>
        <begin position="168"/>
        <end position="183"/>
    </location>
</feature>
<sequence length="332" mass="39007">MRRKRRSTYNSSCSDSADSSYLDSEVIDGMETFSSESGVDEFEHGKSSPNKSSLSSPSIEEFDEHQNETGLFNIKQNILFQTPFKSDLVKDDIDDVKRKSGSLKRSHFFDNVRNIFSLTKDHESKVSSSSKSKKKKKSQNFFKRISPFRHRNRSYYDNEVNVNNVYDKDDDENDEGYDEDNDEGGIFKAPRRNRYYNEYSDNSYKNIAGGIFKMNAEDFNLIRDKFSITKSLSAIDEKSFGLTQENDEDVKDLYNKSVKQLTEEESTKIYQNVQLQNLFHPYISCDDYMNAEQLNKFIELLWLSKIFNMYNIKKEEKKKKDFLNQENWMHTI</sequence>
<reference evidence="3" key="1">
    <citation type="submission" date="2016-05" db="EMBL/GenBank/DDBJ databases">
        <authorList>
            <person name="Naeem Raeece"/>
        </authorList>
    </citation>
    <scope>NUCLEOTIDE SEQUENCE [LARGE SCALE GENOMIC DNA]</scope>
</reference>
<name>A0A1A8WS89_PLAMA</name>
<dbReference type="VEuPathDB" id="PlasmoDB:PmUG01_08051500"/>
<evidence type="ECO:0000313" key="2">
    <source>
        <dbReference type="EMBL" id="SBS95797.1"/>
    </source>
</evidence>
<evidence type="ECO:0000256" key="1">
    <source>
        <dbReference type="SAM" id="MobiDB-lite"/>
    </source>
</evidence>
<evidence type="ECO:0000313" key="3">
    <source>
        <dbReference type="Proteomes" id="UP000078597"/>
    </source>
</evidence>
<gene>
    <name evidence="2" type="ORF">PMALA_049430</name>
</gene>
<organism evidence="2 3">
    <name type="scientific">Plasmodium malariae</name>
    <dbReference type="NCBI Taxonomy" id="5858"/>
    <lineage>
        <taxon>Eukaryota</taxon>
        <taxon>Sar</taxon>
        <taxon>Alveolata</taxon>
        <taxon>Apicomplexa</taxon>
        <taxon>Aconoidasida</taxon>
        <taxon>Haemosporida</taxon>
        <taxon>Plasmodiidae</taxon>
        <taxon>Plasmodium</taxon>
        <taxon>Plasmodium (Plasmodium)</taxon>
    </lineage>
</organism>
<dbReference type="Proteomes" id="UP000078597">
    <property type="component" value="Unassembled WGS sequence"/>
</dbReference>
<dbReference type="AlphaFoldDB" id="A0A1A8WS89"/>
<feature type="region of interest" description="Disordered" evidence="1">
    <location>
        <begin position="36"/>
        <end position="66"/>
    </location>
</feature>
<feature type="compositionally biased region" description="Low complexity" evidence="1">
    <location>
        <begin position="11"/>
        <end position="23"/>
    </location>
</feature>
<protein>
    <submittedName>
        <fullName evidence="2">Uncharacterized protein</fullName>
    </submittedName>
</protein>
<feature type="compositionally biased region" description="Low complexity" evidence="1">
    <location>
        <begin position="47"/>
        <end position="58"/>
    </location>
</feature>
<feature type="region of interest" description="Disordered" evidence="1">
    <location>
        <begin position="1"/>
        <end position="23"/>
    </location>
</feature>
<accession>A0A1A8WS89</accession>
<dbReference type="EMBL" id="FLQW01003492">
    <property type="protein sequence ID" value="SBS95797.1"/>
    <property type="molecule type" value="Genomic_DNA"/>
</dbReference>
<feature type="region of interest" description="Disordered" evidence="1">
    <location>
        <begin position="159"/>
        <end position="186"/>
    </location>
</feature>
<proteinExistence type="predicted"/>